<keyword evidence="2" id="KW-0805">Transcription regulation</keyword>
<dbReference type="PANTHER" id="PTHR48019">
    <property type="entry name" value="SERUM RESPONSE FACTOR HOMOLOG"/>
    <property type="match status" value="1"/>
</dbReference>
<dbReference type="PRINTS" id="PR00404">
    <property type="entry name" value="MADSDOMAIN"/>
</dbReference>
<dbReference type="PROSITE" id="PS00350">
    <property type="entry name" value="MADS_BOX_1"/>
    <property type="match status" value="1"/>
</dbReference>
<dbReference type="InterPro" id="IPR002100">
    <property type="entry name" value="TF_MADSbox"/>
</dbReference>
<dbReference type="InterPro" id="IPR050142">
    <property type="entry name" value="MADS-box/MEF2_TF"/>
</dbReference>
<name>A0A2Z7A856_9LAMI</name>
<feature type="domain" description="MADS-box" evidence="7">
    <location>
        <begin position="1"/>
        <end position="61"/>
    </location>
</feature>
<accession>A0A2Z7A856</accession>
<dbReference type="EMBL" id="KV020121">
    <property type="protein sequence ID" value="KZV15130.1"/>
    <property type="molecule type" value="Genomic_DNA"/>
</dbReference>
<reference evidence="8 9" key="1">
    <citation type="journal article" date="2015" name="Proc. Natl. Acad. Sci. U.S.A.">
        <title>The resurrection genome of Boea hygrometrica: A blueprint for survival of dehydration.</title>
        <authorList>
            <person name="Xiao L."/>
            <person name="Yang G."/>
            <person name="Zhang L."/>
            <person name="Yang X."/>
            <person name="Zhao S."/>
            <person name="Ji Z."/>
            <person name="Zhou Q."/>
            <person name="Hu M."/>
            <person name="Wang Y."/>
            <person name="Chen M."/>
            <person name="Xu Y."/>
            <person name="Jin H."/>
            <person name="Xiao X."/>
            <person name="Hu G."/>
            <person name="Bao F."/>
            <person name="Hu Y."/>
            <person name="Wan P."/>
            <person name="Li L."/>
            <person name="Deng X."/>
            <person name="Kuang T."/>
            <person name="Xiang C."/>
            <person name="Zhu J.K."/>
            <person name="Oliver M.J."/>
            <person name="He Y."/>
        </authorList>
    </citation>
    <scope>NUCLEOTIDE SEQUENCE [LARGE SCALE GENOMIC DNA]</scope>
    <source>
        <strain evidence="9">cv. XS01</strain>
    </source>
</reference>
<gene>
    <name evidence="8" type="ORF">F511_36158</name>
</gene>
<evidence type="ECO:0000256" key="2">
    <source>
        <dbReference type="ARBA" id="ARBA00023015"/>
    </source>
</evidence>
<dbReference type="OrthoDB" id="1898716at2759"/>
<evidence type="ECO:0000256" key="3">
    <source>
        <dbReference type="ARBA" id="ARBA00023125"/>
    </source>
</evidence>
<keyword evidence="4" id="KW-0804">Transcription</keyword>
<proteinExistence type="predicted"/>
<evidence type="ECO:0000313" key="9">
    <source>
        <dbReference type="Proteomes" id="UP000250235"/>
    </source>
</evidence>
<keyword evidence="3" id="KW-0238">DNA-binding</keyword>
<evidence type="ECO:0000256" key="4">
    <source>
        <dbReference type="ARBA" id="ARBA00023163"/>
    </source>
</evidence>
<evidence type="ECO:0000256" key="5">
    <source>
        <dbReference type="ARBA" id="ARBA00023242"/>
    </source>
</evidence>
<dbReference type="SMART" id="SM00432">
    <property type="entry name" value="MADS"/>
    <property type="match status" value="1"/>
</dbReference>
<comment type="subcellular location">
    <subcellularLocation>
        <location evidence="1">Nucleus</location>
    </subcellularLocation>
</comment>
<dbReference type="Gene3D" id="3.40.1810.10">
    <property type="entry name" value="Transcription factor, MADS-box"/>
    <property type="match status" value="1"/>
</dbReference>
<evidence type="ECO:0000259" key="7">
    <source>
        <dbReference type="PROSITE" id="PS50066"/>
    </source>
</evidence>
<evidence type="ECO:0000313" key="8">
    <source>
        <dbReference type="EMBL" id="KZV15130.1"/>
    </source>
</evidence>
<feature type="region of interest" description="Disordered" evidence="6">
    <location>
        <begin position="156"/>
        <end position="180"/>
    </location>
</feature>
<organism evidence="8 9">
    <name type="scientific">Dorcoceras hygrometricum</name>
    <dbReference type="NCBI Taxonomy" id="472368"/>
    <lineage>
        <taxon>Eukaryota</taxon>
        <taxon>Viridiplantae</taxon>
        <taxon>Streptophyta</taxon>
        <taxon>Embryophyta</taxon>
        <taxon>Tracheophyta</taxon>
        <taxon>Spermatophyta</taxon>
        <taxon>Magnoliopsida</taxon>
        <taxon>eudicotyledons</taxon>
        <taxon>Gunneridae</taxon>
        <taxon>Pentapetalae</taxon>
        <taxon>asterids</taxon>
        <taxon>lamiids</taxon>
        <taxon>Lamiales</taxon>
        <taxon>Gesneriaceae</taxon>
        <taxon>Didymocarpoideae</taxon>
        <taxon>Trichosporeae</taxon>
        <taxon>Loxocarpinae</taxon>
        <taxon>Dorcoceras</taxon>
    </lineage>
</organism>
<feature type="compositionally biased region" description="Polar residues" evidence="6">
    <location>
        <begin position="156"/>
        <end position="165"/>
    </location>
</feature>
<dbReference type="PROSITE" id="PS50066">
    <property type="entry name" value="MADS_BOX_2"/>
    <property type="match status" value="1"/>
</dbReference>
<sequence length="204" mass="22910">MGRKKLAMRRIENATTRQVTYAKRKDGIVKKASELAVLCDTDVAVVMFSPTGRLTTFASNGRVEDIFLRFVDRPDELRGGPIANEEFLSERLKQLKYEGEMLEKIATYYEPSVEKINTVLEAGVYQQFLTSAIQRVQLSKLQAAIVPMDDTTTSVAHHTVNQSRMSPGKDDDEGGTMGPHLSLSFLEAKKRWEKIRNVTVNPTS</sequence>
<dbReference type="GO" id="GO:0046983">
    <property type="term" value="F:protein dimerization activity"/>
    <property type="evidence" value="ECO:0007669"/>
    <property type="project" value="InterPro"/>
</dbReference>
<evidence type="ECO:0000256" key="6">
    <source>
        <dbReference type="SAM" id="MobiDB-lite"/>
    </source>
</evidence>
<dbReference type="GO" id="GO:0003677">
    <property type="term" value="F:DNA binding"/>
    <property type="evidence" value="ECO:0007669"/>
    <property type="project" value="UniProtKB-KW"/>
</dbReference>
<dbReference type="GO" id="GO:0005634">
    <property type="term" value="C:nucleus"/>
    <property type="evidence" value="ECO:0007669"/>
    <property type="project" value="UniProtKB-SubCell"/>
</dbReference>
<protein>
    <submittedName>
        <fullName evidence="8">AGAMOUS-like 66 isoform 1</fullName>
    </submittedName>
</protein>
<dbReference type="InterPro" id="IPR036879">
    <property type="entry name" value="TF_MADSbox_sf"/>
</dbReference>
<dbReference type="Proteomes" id="UP000250235">
    <property type="component" value="Unassembled WGS sequence"/>
</dbReference>
<keyword evidence="9" id="KW-1185">Reference proteome</keyword>
<evidence type="ECO:0000256" key="1">
    <source>
        <dbReference type="ARBA" id="ARBA00004123"/>
    </source>
</evidence>
<dbReference type="Pfam" id="PF00319">
    <property type="entry name" value="SRF-TF"/>
    <property type="match status" value="1"/>
</dbReference>
<keyword evidence="5" id="KW-0539">Nucleus</keyword>
<dbReference type="AlphaFoldDB" id="A0A2Z7A856"/>
<dbReference type="SUPFAM" id="SSF55455">
    <property type="entry name" value="SRF-like"/>
    <property type="match status" value="1"/>
</dbReference>